<comment type="caution">
    <text evidence="4">The sequence shown here is derived from an EMBL/GenBank/DDBJ whole genome shotgun (WGS) entry which is preliminary data.</text>
</comment>
<evidence type="ECO:0000313" key="5">
    <source>
        <dbReference type="Proteomes" id="UP000076923"/>
    </source>
</evidence>
<dbReference type="EMBL" id="LVWE01000050">
    <property type="protein sequence ID" value="OAD44488.1"/>
    <property type="molecule type" value="Genomic_DNA"/>
</dbReference>
<dbReference type="OrthoDB" id="9794575at2"/>
<dbReference type="GO" id="GO:0009103">
    <property type="term" value="P:lipopolysaccharide biosynthetic process"/>
    <property type="evidence" value="ECO:0007669"/>
    <property type="project" value="TreeGrafter"/>
</dbReference>
<dbReference type="Pfam" id="PF00534">
    <property type="entry name" value="Glycos_transf_1"/>
    <property type="match status" value="1"/>
</dbReference>
<organism evidence="4 5">
    <name type="scientific">Polaribacter atrinae</name>
    <dbReference type="NCBI Taxonomy" id="1333662"/>
    <lineage>
        <taxon>Bacteria</taxon>
        <taxon>Pseudomonadati</taxon>
        <taxon>Bacteroidota</taxon>
        <taxon>Flavobacteriia</taxon>
        <taxon>Flavobacteriales</taxon>
        <taxon>Flavobacteriaceae</taxon>
    </lineage>
</organism>
<dbReference type="Proteomes" id="UP000076923">
    <property type="component" value="Unassembled WGS sequence"/>
</dbReference>
<dbReference type="Pfam" id="PF13439">
    <property type="entry name" value="Glyco_transf_4"/>
    <property type="match status" value="1"/>
</dbReference>
<reference evidence="4 5" key="1">
    <citation type="submission" date="2016-02" db="EMBL/GenBank/DDBJ databases">
        <title>Draft genome sequence of Polaribacter atrinae KACC17473.</title>
        <authorList>
            <person name="Shin S.-K."/>
            <person name="Yi H."/>
        </authorList>
    </citation>
    <scope>NUCLEOTIDE SEQUENCE [LARGE SCALE GENOMIC DNA]</scope>
    <source>
        <strain evidence="4 5">KACC 17473</strain>
    </source>
</reference>
<dbReference type="SUPFAM" id="SSF53756">
    <property type="entry name" value="UDP-Glycosyltransferase/glycogen phosphorylase"/>
    <property type="match status" value="1"/>
</dbReference>
<dbReference type="GO" id="GO:0016757">
    <property type="term" value="F:glycosyltransferase activity"/>
    <property type="evidence" value="ECO:0007669"/>
    <property type="project" value="InterPro"/>
</dbReference>
<evidence type="ECO:0000259" key="2">
    <source>
        <dbReference type="Pfam" id="PF00534"/>
    </source>
</evidence>
<gene>
    <name evidence="4" type="ORF">LPB303_12700</name>
</gene>
<dbReference type="Gene3D" id="3.40.50.2000">
    <property type="entry name" value="Glycogen Phosphorylase B"/>
    <property type="match status" value="2"/>
</dbReference>
<proteinExistence type="predicted"/>
<keyword evidence="1 4" id="KW-0808">Transferase</keyword>
<evidence type="ECO:0000259" key="3">
    <source>
        <dbReference type="Pfam" id="PF13439"/>
    </source>
</evidence>
<dbReference type="CDD" id="cd03794">
    <property type="entry name" value="GT4_WbuB-like"/>
    <property type="match status" value="1"/>
</dbReference>
<accession>A0A176T984</accession>
<evidence type="ECO:0000256" key="1">
    <source>
        <dbReference type="ARBA" id="ARBA00022679"/>
    </source>
</evidence>
<name>A0A176T984_9FLAO</name>
<dbReference type="AlphaFoldDB" id="A0A176T984"/>
<keyword evidence="5" id="KW-1185">Reference proteome</keyword>
<evidence type="ECO:0000313" key="4">
    <source>
        <dbReference type="EMBL" id="OAD44488.1"/>
    </source>
</evidence>
<feature type="domain" description="Glycosyl transferase family 1" evidence="2">
    <location>
        <begin position="239"/>
        <end position="389"/>
    </location>
</feature>
<dbReference type="PANTHER" id="PTHR46401:SF2">
    <property type="entry name" value="GLYCOSYLTRANSFERASE WBBK-RELATED"/>
    <property type="match status" value="1"/>
</dbReference>
<dbReference type="InterPro" id="IPR001296">
    <property type="entry name" value="Glyco_trans_1"/>
</dbReference>
<sequence length="421" mass="48054">MKVLIITYYWPPAGGSGVQRWLKFVKYLQESDIEPVVYTVDNVNYPKEDNTLINEIPKNIEILKQPIWEPTDVLFWKKNKPQKSGISNASNGGVLSFIRGNFFIPDPKVFWVKSSVKYLQKYLDANKIDTIISTGPPHSMHLIAQKLHKKNRIKWLADFRDPWADLYYNKDFKQLSFAKNINRKLETKVLQNADCVLTVSNSLKYEFAKKASRVEVITNGFDDEVLTSNTVVLDSGFSISYIGLLPKQSNPKVLFKVLKELCLQDEGFKNALKLNFIGDISDEVKEEISTNNLLKNTEFIGYVTHKEAIEYQKKAQVLLLLIPNVEKSKGILTGKLFEYLTAKRPILAIGPEDGDLSEIVKETNSGVVVDFNNEAKLSSEILKLYDQYKKGSLLVASKNIERYHRKELTKELALIIKSLHS</sequence>
<dbReference type="RefSeq" id="WP_068450748.1">
    <property type="nucleotide sequence ID" value="NZ_CP150660.1"/>
</dbReference>
<dbReference type="PANTHER" id="PTHR46401">
    <property type="entry name" value="GLYCOSYLTRANSFERASE WBBK-RELATED"/>
    <property type="match status" value="1"/>
</dbReference>
<dbReference type="STRING" id="1333662.LPB303_12700"/>
<dbReference type="InterPro" id="IPR028098">
    <property type="entry name" value="Glyco_trans_4-like_N"/>
</dbReference>
<feature type="domain" description="Glycosyltransferase subfamily 4-like N-terminal" evidence="3">
    <location>
        <begin position="100"/>
        <end position="224"/>
    </location>
</feature>
<protein>
    <submittedName>
        <fullName evidence="4">Glycosyl transferase family 1</fullName>
    </submittedName>
</protein>